<sequence length="85" mass="9692">MFQQNNGQSPHRSHKEGKGRKRKGIQAEFSFGERDAIARKQANSHSSCFWSFIYDIGIILGFKRLGYVWKTVFPQLGLTSVVGFI</sequence>
<accession>A0ABD1FWQ3</accession>
<evidence type="ECO:0000256" key="1">
    <source>
        <dbReference type="SAM" id="MobiDB-lite"/>
    </source>
</evidence>
<evidence type="ECO:0000313" key="2">
    <source>
        <dbReference type="EMBL" id="KAL1536256.1"/>
    </source>
</evidence>
<dbReference type="Proteomes" id="UP001567538">
    <property type="component" value="Unassembled WGS sequence"/>
</dbReference>
<feature type="compositionally biased region" description="Basic residues" evidence="1">
    <location>
        <begin position="11"/>
        <end position="24"/>
    </location>
</feature>
<name>A0ABD1FWQ3_SALDI</name>
<feature type="compositionally biased region" description="Polar residues" evidence="1">
    <location>
        <begin position="1"/>
        <end position="10"/>
    </location>
</feature>
<dbReference type="EMBL" id="JBEAFC010000011">
    <property type="protein sequence ID" value="KAL1536256.1"/>
    <property type="molecule type" value="Genomic_DNA"/>
</dbReference>
<organism evidence="2 3">
    <name type="scientific">Salvia divinorum</name>
    <name type="common">Maria pastora</name>
    <name type="synonym">Diviner's sage</name>
    <dbReference type="NCBI Taxonomy" id="28513"/>
    <lineage>
        <taxon>Eukaryota</taxon>
        <taxon>Viridiplantae</taxon>
        <taxon>Streptophyta</taxon>
        <taxon>Embryophyta</taxon>
        <taxon>Tracheophyta</taxon>
        <taxon>Spermatophyta</taxon>
        <taxon>Magnoliopsida</taxon>
        <taxon>eudicotyledons</taxon>
        <taxon>Gunneridae</taxon>
        <taxon>Pentapetalae</taxon>
        <taxon>asterids</taxon>
        <taxon>lamiids</taxon>
        <taxon>Lamiales</taxon>
        <taxon>Lamiaceae</taxon>
        <taxon>Nepetoideae</taxon>
        <taxon>Mentheae</taxon>
        <taxon>Salviinae</taxon>
        <taxon>Salvia</taxon>
        <taxon>Salvia subgen. Calosphace</taxon>
    </lineage>
</organism>
<protein>
    <submittedName>
        <fullName evidence="2">Uncharacterized protein</fullName>
    </submittedName>
</protein>
<feature type="region of interest" description="Disordered" evidence="1">
    <location>
        <begin position="1"/>
        <end position="28"/>
    </location>
</feature>
<keyword evidence="3" id="KW-1185">Reference proteome</keyword>
<reference evidence="2 3" key="1">
    <citation type="submission" date="2024-06" db="EMBL/GenBank/DDBJ databases">
        <title>A chromosome level genome sequence of Diviner's sage (Salvia divinorum).</title>
        <authorList>
            <person name="Ford S.A."/>
            <person name="Ro D.-K."/>
            <person name="Ness R.W."/>
            <person name="Phillips M.A."/>
        </authorList>
    </citation>
    <scope>NUCLEOTIDE SEQUENCE [LARGE SCALE GENOMIC DNA]</scope>
    <source>
        <strain evidence="2">SAF-2024a</strain>
        <tissue evidence="2">Leaf</tissue>
    </source>
</reference>
<dbReference type="AlphaFoldDB" id="A0ABD1FWQ3"/>
<gene>
    <name evidence="2" type="ORF">AAHA92_28935</name>
</gene>
<evidence type="ECO:0000313" key="3">
    <source>
        <dbReference type="Proteomes" id="UP001567538"/>
    </source>
</evidence>
<proteinExistence type="predicted"/>
<comment type="caution">
    <text evidence="2">The sequence shown here is derived from an EMBL/GenBank/DDBJ whole genome shotgun (WGS) entry which is preliminary data.</text>
</comment>